<name>A0ABD2JKN8_9BILA</name>
<keyword evidence="3" id="KW-1185">Reference proteome</keyword>
<accession>A0ABD2JKN8</accession>
<evidence type="ECO:0000313" key="3">
    <source>
        <dbReference type="Proteomes" id="UP001620626"/>
    </source>
</evidence>
<comment type="caution">
    <text evidence="2">The sequence shown here is derived from an EMBL/GenBank/DDBJ whole genome shotgun (WGS) entry which is preliminary data.</text>
</comment>
<protein>
    <submittedName>
        <fullName evidence="2">Uncharacterized protein</fullName>
    </submittedName>
</protein>
<evidence type="ECO:0000313" key="2">
    <source>
        <dbReference type="EMBL" id="KAL3091187.1"/>
    </source>
</evidence>
<dbReference type="Proteomes" id="UP001620626">
    <property type="component" value="Unassembled WGS sequence"/>
</dbReference>
<reference evidence="2 3" key="1">
    <citation type="submission" date="2024-10" db="EMBL/GenBank/DDBJ databases">
        <authorList>
            <person name="Kim D."/>
        </authorList>
    </citation>
    <scope>NUCLEOTIDE SEQUENCE [LARGE SCALE GENOMIC DNA]</scope>
    <source>
        <strain evidence="2">BH-2024</strain>
    </source>
</reference>
<evidence type="ECO:0000256" key="1">
    <source>
        <dbReference type="SAM" id="Coils"/>
    </source>
</evidence>
<dbReference type="EMBL" id="JBICBT010000948">
    <property type="protein sequence ID" value="KAL3091187.1"/>
    <property type="molecule type" value="Genomic_DNA"/>
</dbReference>
<dbReference type="AlphaFoldDB" id="A0ABD2JKN8"/>
<proteinExistence type="predicted"/>
<gene>
    <name evidence="2" type="ORF">niasHT_028429</name>
</gene>
<keyword evidence="1" id="KW-0175">Coiled coil</keyword>
<feature type="coiled-coil region" evidence="1">
    <location>
        <begin position="41"/>
        <end position="71"/>
    </location>
</feature>
<organism evidence="2 3">
    <name type="scientific">Heterodera trifolii</name>
    <dbReference type="NCBI Taxonomy" id="157864"/>
    <lineage>
        <taxon>Eukaryota</taxon>
        <taxon>Metazoa</taxon>
        <taxon>Ecdysozoa</taxon>
        <taxon>Nematoda</taxon>
        <taxon>Chromadorea</taxon>
        <taxon>Rhabditida</taxon>
        <taxon>Tylenchina</taxon>
        <taxon>Tylenchomorpha</taxon>
        <taxon>Tylenchoidea</taxon>
        <taxon>Heteroderidae</taxon>
        <taxon>Heteroderinae</taxon>
        <taxon>Heterodera</taxon>
    </lineage>
</organism>
<sequence>MSAHYRSQINRLCAEAADVLGDQKTFEIPARPQGTPDNVFSSNVRTQIKSLNNEMEDVSEVTNELSNATEKWMTLRSSMTGAERTVDNPLYDTFVAQTDYHNVLADLRKYFKSLRNQKRALEAVIPGQVAPVTPIPSSAPLMHLPKTELPTFAGDYAPPPQIVPNVINHTLARFVNFLTKIFPISQNTPIFRNHIHFLKILMCLCIHSPVLQHLYQHSIPRFTIDRTPSQLYHR</sequence>